<evidence type="ECO:0000313" key="2">
    <source>
        <dbReference type="EMBL" id="GIG02110.1"/>
    </source>
</evidence>
<dbReference type="EMBL" id="BONH01000047">
    <property type="protein sequence ID" value="GIG02110.1"/>
    <property type="molecule type" value="Genomic_DNA"/>
</dbReference>
<protein>
    <submittedName>
        <fullName evidence="2">Uncharacterized protein</fullName>
    </submittedName>
</protein>
<sequence length="191" mass="20836">MDTAELVVAVVAAIIGLFGIAGFLQLGDARRWRKQDDERRAGEEAARARDLARRKIGVRHERSLNKALDLMHEIKVIACAVVNRDELLTAGRIDELDLKEHLTALGVLSSTLPDTVKYSLCRCHRGGVSQLAEALMATPFPPDRPRAANSAPESWTKAEVGLAALHQHDAAEELVSAIDAAENLVRDHLPV</sequence>
<dbReference type="RefSeq" id="WP_147432802.1">
    <property type="nucleotide sequence ID" value="NZ_BONH01000047.1"/>
</dbReference>
<evidence type="ECO:0000313" key="3">
    <source>
        <dbReference type="Proteomes" id="UP000659904"/>
    </source>
</evidence>
<keyword evidence="1" id="KW-1133">Transmembrane helix</keyword>
<proteinExistence type="predicted"/>
<gene>
    <name evidence="2" type="ORF">Cci01nite_72030</name>
</gene>
<name>A0A8J3KUE7_9ACTN</name>
<comment type="caution">
    <text evidence="2">The sequence shown here is derived from an EMBL/GenBank/DDBJ whole genome shotgun (WGS) entry which is preliminary data.</text>
</comment>
<evidence type="ECO:0000256" key="1">
    <source>
        <dbReference type="SAM" id="Phobius"/>
    </source>
</evidence>
<dbReference type="Proteomes" id="UP000659904">
    <property type="component" value="Unassembled WGS sequence"/>
</dbReference>
<reference evidence="2 3" key="1">
    <citation type="submission" date="2021-01" db="EMBL/GenBank/DDBJ databases">
        <title>Whole genome shotgun sequence of Catellatospora citrea NBRC 14495.</title>
        <authorList>
            <person name="Komaki H."/>
            <person name="Tamura T."/>
        </authorList>
    </citation>
    <scope>NUCLEOTIDE SEQUENCE [LARGE SCALE GENOMIC DNA]</scope>
    <source>
        <strain evidence="2 3">NBRC 14495</strain>
    </source>
</reference>
<keyword evidence="1" id="KW-0472">Membrane</keyword>
<keyword evidence="3" id="KW-1185">Reference proteome</keyword>
<keyword evidence="1" id="KW-0812">Transmembrane</keyword>
<dbReference type="AlphaFoldDB" id="A0A8J3KUE7"/>
<feature type="transmembrane region" description="Helical" evidence="1">
    <location>
        <begin position="6"/>
        <end position="26"/>
    </location>
</feature>
<organism evidence="2 3">
    <name type="scientific">Catellatospora citrea</name>
    <dbReference type="NCBI Taxonomy" id="53366"/>
    <lineage>
        <taxon>Bacteria</taxon>
        <taxon>Bacillati</taxon>
        <taxon>Actinomycetota</taxon>
        <taxon>Actinomycetes</taxon>
        <taxon>Micromonosporales</taxon>
        <taxon>Micromonosporaceae</taxon>
        <taxon>Catellatospora</taxon>
    </lineage>
</organism>
<accession>A0A8J3KUE7</accession>